<dbReference type="EMBL" id="JAAARO010000006">
    <property type="protein sequence ID" value="KAF5746152.1"/>
    <property type="molecule type" value="Genomic_DNA"/>
</dbReference>
<dbReference type="Pfam" id="PF03478">
    <property type="entry name" value="Beta-prop_KIB1-4"/>
    <property type="match status" value="2"/>
</dbReference>
<dbReference type="PANTHER" id="PTHR44259">
    <property type="entry name" value="OS07G0183000 PROTEIN-RELATED"/>
    <property type="match status" value="1"/>
</dbReference>
<dbReference type="AlphaFoldDB" id="A0A7J7DIG7"/>
<comment type="caution">
    <text evidence="3">The sequence shown here is derived from an EMBL/GenBank/DDBJ whole genome shotgun (WGS) entry which is preliminary data.</text>
</comment>
<sequence>MKSQSSVSSDKYMITMTTDWASLKTDILEAIAKLLSVEDYIRAQAVCGPWQSVLKETPFKPKPHHQLPWLMLPEDSSDICRFYSFYDRKVHTKELPELCGRRCCGSSCGWMVMVDKSPDVFLLNPVTRSQIQLPPITTFPEIVGFGVSELGREEYIFRNDLGDEERRSGEFMKYCFFDKVTVVENPFPSGGYMAMGIYGDLGHLAFCREGDQRWTLVHQQDELIFFYDVVYWKGNFYAVDSAGTLVVCDLEGPVPKFRIILTPQPAIIGDKNYLVVSGDVLLLVSRRLKSCFRNVNSINCHGHDIDENVDHANSHNYNFFEDEDDDNGDDVDDKDNNNEDEDDDNGDIVDDIDYNMDDDNGDGVDDNDYNNEDEDVDNRDGVDDNEDGDNGGEVYLYKTSDFKVFEFDEEVLTWTKVTSLQNRMLFVGNNFALSLCANDFPQCKANYIYFTDDCTHGHMNYIMGASTALTAGHDLGAYDMKDGKIEPFSCCPEVTWLLWPPPFWATLSL</sequence>
<dbReference type="SUPFAM" id="SSF81383">
    <property type="entry name" value="F-box domain"/>
    <property type="match status" value="1"/>
</dbReference>
<evidence type="ECO:0000313" key="4">
    <source>
        <dbReference type="Proteomes" id="UP000593562"/>
    </source>
</evidence>
<feature type="domain" description="KIB1-4 beta-propeller" evidence="2">
    <location>
        <begin position="82"/>
        <end position="294"/>
    </location>
</feature>
<organism evidence="3 4">
    <name type="scientific">Tripterygium wilfordii</name>
    <name type="common">Thunder God vine</name>
    <dbReference type="NCBI Taxonomy" id="458696"/>
    <lineage>
        <taxon>Eukaryota</taxon>
        <taxon>Viridiplantae</taxon>
        <taxon>Streptophyta</taxon>
        <taxon>Embryophyta</taxon>
        <taxon>Tracheophyta</taxon>
        <taxon>Spermatophyta</taxon>
        <taxon>Magnoliopsida</taxon>
        <taxon>eudicotyledons</taxon>
        <taxon>Gunneridae</taxon>
        <taxon>Pentapetalae</taxon>
        <taxon>rosids</taxon>
        <taxon>fabids</taxon>
        <taxon>Celastrales</taxon>
        <taxon>Celastraceae</taxon>
        <taxon>Tripterygium</taxon>
    </lineage>
</organism>
<dbReference type="Proteomes" id="UP000593562">
    <property type="component" value="Unassembled WGS sequence"/>
</dbReference>
<reference evidence="3 4" key="1">
    <citation type="journal article" date="2020" name="Nat. Commun.">
        <title>Genome of Tripterygium wilfordii and identification of cytochrome P450 involved in triptolide biosynthesis.</title>
        <authorList>
            <person name="Tu L."/>
            <person name="Su P."/>
            <person name="Zhang Z."/>
            <person name="Gao L."/>
            <person name="Wang J."/>
            <person name="Hu T."/>
            <person name="Zhou J."/>
            <person name="Zhang Y."/>
            <person name="Zhao Y."/>
            <person name="Liu Y."/>
            <person name="Song Y."/>
            <person name="Tong Y."/>
            <person name="Lu Y."/>
            <person name="Yang J."/>
            <person name="Xu C."/>
            <person name="Jia M."/>
            <person name="Peters R.J."/>
            <person name="Huang L."/>
            <person name="Gao W."/>
        </authorList>
    </citation>
    <scope>NUCLEOTIDE SEQUENCE [LARGE SCALE GENOMIC DNA]</scope>
    <source>
        <strain evidence="4">cv. XIE 37</strain>
        <tissue evidence="3">Leaf</tissue>
    </source>
</reference>
<evidence type="ECO:0000259" key="2">
    <source>
        <dbReference type="Pfam" id="PF03478"/>
    </source>
</evidence>
<gene>
    <name evidence="3" type="ORF">HS088_TW06G00317</name>
</gene>
<dbReference type="InterPro" id="IPR036047">
    <property type="entry name" value="F-box-like_dom_sf"/>
</dbReference>
<feature type="domain" description="KIB1-4 beta-propeller" evidence="2">
    <location>
        <begin position="396"/>
        <end position="479"/>
    </location>
</feature>
<protein>
    <submittedName>
        <fullName evidence="3">F-box protein SKIP23-like</fullName>
    </submittedName>
</protein>
<dbReference type="InterPro" id="IPR050942">
    <property type="entry name" value="F-box_BR-signaling"/>
</dbReference>
<dbReference type="InParanoid" id="A0A7J7DIG7"/>
<evidence type="ECO:0000313" key="3">
    <source>
        <dbReference type="EMBL" id="KAF5746152.1"/>
    </source>
</evidence>
<dbReference type="Gene3D" id="1.20.1280.50">
    <property type="match status" value="1"/>
</dbReference>
<proteinExistence type="predicted"/>
<name>A0A7J7DIG7_TRIWF</name>
<keyword evidence="4" id="KW-1185">Reference proteome</keyword>
<evidence type="ECO:0000256" key="1">
    <source>
        <dbReference type="SAM" id="MobiDB-lite"/>
    </source>
</evidence>
<accession>A0A7J7DIG7</accession>
<dbReference type="InterPro" id="IPR005174">
    <property type="entry name" value="KIB1-4_b-propeller"/>
</dbReference>
<feature type="compositionally biased region" description="Acidic residues" evidence="1">
    <location>
        <begin position="320"/>
        <end position="390"/>
    </location>
</feature>
<feature type="region of interest" description="Disordered" evidence="1">
    <location>
        <begin position="315"/>
        <end position="391"/>
    </location>
</feature>